<dbReference type="AlphaFoldDB" id="A0A7W7U4X4"/>
<dbReference type="RefSeq" id="WP_184932245.1">
    <property type="nucleotide sequence ID" value="NZ_JACHJY010000009.1"/>
</dbReference>
<accession>A0A7W7U4X4</accession>
<dbReference type="Proteomes" id="UP000582643">
    <property type="component" value="Unassembled WGS sequence"/>
</dbReference>
<name>A0A7W7U4X4_9ACTN</name>
<proteinExistence type="predicted"/>
<sequence length="94" mass="9998">MDRSSLEELLTPITSASDPTAYSVRVAVLPDGERPEAGDWHVAEWRTVGGVPHATLLVGPGGAVELGPGAYRAWVEITAPPEKPVVASQRFHVD</sequence>
<comment type="caution">
    <text evidence="1">The sequence shown here is derived from an EMBL/GenBank/DDBJ whole genome shotgun (WGS) entry which is preliminary data.</text>
</comment>
<evidence type="ECO:0000313" key="2">
    <source>
        <dbReference type="Proteomes" id="UP000582643"/>
    </source>
</evidence>
<reference evidence="1 2" key="1">
    <citation type="submission" date="2020-08" db="EMBL/GenBank/DDBJ databases">
        <title>Genomic Encyclopedia of Type Strains, Phase III (KMG-III): the genomes of soil and plant-associated and newly described type strains.</title>
        <authorList>
            <person name="Whitman W."/>
        </authorList>
    </citation>
    <scope>NUCLEOTIDE SEQUENCE [LARGE SCALE GENOMIC DNA]</scope>
    <source>
        <strain evidence="1 2">SFB5A</strain>
    </source>
</reference>
<keyword evidence="2" id="KW-1185">Reference proteome</keyword>
<evidence type="ECO:0000313" key="1">
    <source>
        <dbReference type="EMBL" id="MBB4985019.1"/>
    </source>
</evidence>
<protein>
    <submittedName>
        <fullName evidence="1">Uncharacterized protein</fullName>
    </submittedName>
</protein>
<organism evidence="1 2">
    <name type="scientific">Streptomyces nymphaeiformis</name>
    <dbReference type="NCBI Taxonomy" id="2663842"/>
    <lineage>
        <taxon>Bacteria</taxon>
        <taxon>Bacillati</taxon>
        <taxon>Actinomycetota</taxon>
        <taxon>Actinomycetes</taxon>
        <taxon>Kitasatosporales</taxon>
        <taxon>Streptomycetaceae</taxon>
        <taxon>Streptomyces</taxon>
    </lineage>
</organism>
<dbReference type="EMBL" id="JACHJY010000009">
    <property type="protein sequence ID" value="MBB4985019.1"/>
    <property type="molecule type" value="Genomic_DNA"/>
</dbReference>
<gene>
    <name evidence="1" type="ORF">GGE06_005969</name>
</gene>